<evidence type="ECO:0000256" key="1">
    <source>
        <dbReference type="SAM" id="MobiDB-lite"/>
    </source>
</evidence>
<dbReference type="AlphaFoldDB" id="A0A2P4YK11"/>
<accession>A0A2P4YK11</accession>
<dbReference type="OrthoDB" id="418242at2759"/>
<dbReference type="EMBL" id="NCKW01002129">
    <property type="protein sequence ID" value="POM78152.1"/>
    <property type="molecule type" value="Genomic_DNA"/>
</dbReference>
<feature type="region of interest" description="Disordered" evidence="1">
    <location>
        <begin position="87"/>
        <end position="120"/>
    </location>
</feature>
<keyword evidence="3" id="KW-1185">Reference proteome</keyword>
<name>A0A2P4YK11_9STRA</name>
<gene>
    <name evidence="2" type="ORF">PHPALM_4355</name>
</gene>
<organism evidence="2 3">
    <name type="scientific">Phytophthora palmivora</name>
    <dbReference type="NCBI Taxonomy" id="4796"/>
    <lineage>
        <taxon>Eukaryota</taxon>
        <taxon>Sar</taxon>
        <taxon>Stramenopiles</taxon>
        <taxon>Oomycota</taxon>
        <taxon>Peronosporomycetes</taxon>
        <taxon>Peronosporales</taxon>
        <taxon>Peronosporaceae</taxon>
        <taxon>Phytophthora</taxon>
    </lineage>
</organism>
<dbReference type="Proteomes" id="UP000237271">
    <property type="component" value="Unassembled WGS sequence"/>
</dbReference>
<comment type="caution">
    <text evidence="2">The sequence shown here is derived from an EMBL/GenBank/DDBJ whole genome shotgun (WGS) entry which is preliminary data.</text>
</comment>
<proteinExistence type="predicted"/>
<sequence>MRGGLSLYPLYVDPADATAADARETLYPVASEPAAGTQSFDPQRLATLIRSSTGRFSSTNETTDIDADVLNSLPKWAQAVPFLRDKLKRSSGQQSEIDYERPRKRRSFGTRDDSMEDEASELQNCLDELNDDPDEDSAMEDVEIKELPTLAEITADSVEKYVELLEKLIDFATERRQQENFEQEDMDVFHSKEVKVLRQILNVIEKNDWMNKLKPDLLIALMNEFDAQVRD</sequence>
<evidence type="ECO:0000313" key="3">
    <source>
        <dbReference type="Proteomes" id="UP000237271"/>
    </source>
</evidence>
<reference evidence="2 3" key="1">
    <citation type="journal article" date="2017" name="Genome Biol. Evol.">
        <title>Phytophthora megakarya and P. palmivora, closely related causal agents of cacao black pod rot, underwent increases in genome sizes and gene numbers by different mechanisms.</title>
        <authorList>
            <person name="Ali S.S."/>
            <person name="Shao J."/>
            <person name="Lary D.J."/>
            <person name="Kronmiller B."/>
            <person name="Shen D."/>
            <person name="Strem M.D."/>
            <person name="Amoako-Attah I."/>
            <person name="Akrofi A.Y."/>
            <person name="Begoude B.A."/>
            <person name="Ten Hoopen G.M."/>
            <person name="Coulibaly K."/>
            <person name="Kebe B.I."/>
            <person name="Melnick R.L."/>
            <person name="Guiltinan M.J."/>
            <person name="Tyler B.M."/>
            <person name="Meinhardt L.W."/>
            <person name="Bailey B.A."/>
        </authorList>
    </citation>
    <scope>NUCLEOTIDE SEQUENCE [LARGE SCALE GENOMIC DNA]</scope>
    <source>
        <strain evidence="3">sbr112.9</strain>
    </source>
</reference>
<protein>
    <submittedName>
        <fullName evidence="2">Nipped-B-like protein</fullName>
    </submittedName>
</protein>
<evidence type="ECO:0000313" key="2">
    <source>
        <dbReference type="EMBL" id="POM78152.1"/>
    </source>
</evidence>